<feature type="binding site" evidence="18">
    <location>
        <begin position="638"/>
        <end position="645"/>
    </location>
    <ligand>
        <name>ATP</name>
        <dbReference type="ChEBI" id="CHEBI:30616"/>
    </ligand>
</feature>
<proteinExistence type="inferred from homology"/>
<feature type="zinc finger region" description="C4-type" evidence="18">
    <location>
        <begin position="737"/>
        <end position="763"/>
    </location>
</feature>
<keyword evidence="7 18" id="KW-0228">DNA excision</keyword>
<dbReference type="InterPro" id="IPR017871">
    <property type="entry name" value="ABC_transporter-like_CS"/>
</dbReference>
<dbReference type="InterPro" id="IPR003439">
    <property type="entry name" value="ABC_transporter-like_ATP-bd"/>
</dbReference>
<dbReference type="InterPro" id="IPR004602">
    <property type="entry name" value="UvrA"/>
</dbReference>
<dbReference type="PROSITE" id="PS50893">
    <property type="entry name" value="ABC_TRANSPORTER_2"/>
    <property type="match status" value="1"/>
</dbReference>
<evidence type="ECO:0000256" key="15">
    <source>
        <dbReference type="ARBA" id="ARBA00038000"/>
    </source>
</evidence>
<dbReference type="InterPro" id="IPR027417">
    <property type="entry name" value="P-loop_NTPase"/>
</dbReference>
<dbReference type="STRING" id="112248.SAMN05444392_105105"/>
<name>A0A1M4XNY9_9BACL</name>
<keyword evidence="9 18" id="KW-0862">Zinc</keyword>
<keyword evidence="3 18" id="KW-0479">Metal-binding</keyword>
<keyword evidence="14 18" id="KW-0742">SOS response</keyword>
<dbReference type="Gene3D" id="1.10.8.280">
    <property type="entry name" value="ABC transporter ATPase domain-like"/>
    <property type="match status" value="1"/>
</dbReference>
<dbReference type="Pfam" id="PF17760">
    <property type="entry name" value="UvrA_inter"/>
    <property type="match status" value="1"/>
</dbReference>
<evidence type="ECO:0000256" key="18">
    <source>
        <dbReference type="HAMAP-Rule" id="MF_00205"/>
    </source>
</evidence>
<dbReference type="InterPro" id="IPR041552">
    <property type="entry name" value="UvrA_DNA-bd"/>
</dbReference>
<dbReference type="SUPFAM" id="SSF52540">
    <property type="entry name" value="P-loop containing nucleoside triphosphate hydrolases"/>
    <property type="match status" value="2"/>
</dbReference>
<keyword evidence="13 18" id="KW-0234">DNA repair</keyword>
<evidence type="ECO:0000313" key="21">
    <source>
        <dbReference type="Proteomes" id="UP000184476"/>
    </source>
</evidence>
<organism evidence="20 21">
    <name type="scientific">Seinonella peptonophila</name>
    <dbReference type="NCBI Taxonomy" id="112248"/>
    <lineage>
        <taxon>Bacteria</taxon>
        <taxon>Bacillati</taxon>
        <taxon>Bacillota</taxon>
        <taxon>Bacilli</taxon>
        <taxon>Bacillales</taxon>
        <taxon>Thermoactinomycetaceae</taxon>
        <taxon>Seinonella</taxon>
    </lineage>
</organism>
<dbReference type="AlphaFoldDB" id="A0A1M4XNY9"/>
<evidence type="ECO:0000256" key="14">
    <source>
        <dbReference type="ARBA" id="ARBA00023236"/>
    </source>
</evidence>
<keyword evidence="10 18" id="KW-0067">ATP-binding</keyword>
<dbReference type="Proteomes" id="UP000184476">
    <property type="component" value="Unassembled WGS sequence"/>
</dbReference>
<dbReference type="GO" id="GO:0009381">
    <property type="term" value="F:excinuclease ABC activity"/>
    <property type="evidence" value="ECO:0007669"/>
    <property type="project" value="UniProtKB-UniRule"/>
</dbReference>
<evidence type="ECO:0000256" key="13">
    <source>
        <dbReference type="ARBA" id="ARBA00023204"/>
    </source>
</evidence>
<sequence>MVQENIEIYGARVHNLKNIDVVIPRDQLVVITGLSGSGKSSLAFDTIYAEGQRRYVESLSAYARQFLGQMEKPDVDRIEGLSPAISIDQKSTSRNPRSTVGTITEIYDYFRLLFARVGQPHCPEHGIPIRSQTIPQMVDRIIELPERSRIQVIAPLVKGRKGEHQKKLQEIRKEGFVRVRVDGEIRDLSEEIQLEKNKKHTIEVIVDRLILKEGIETRLTDSLEIALQLSDGDVLIDVIGEQELKFSQNYACPECGFSMDELTPRMFSFNNPFGACPTCDGLGTRMEIDPQLVVNDPHKSLREGALGFWSSEKRTYYFQMLTSFCKAQKIDMDCPYEDLPAADKKKILYGSKQKFLFEYESESGFSHRKEVTFEGLIPQLKRRHRETNSDMARDYIEGYMVEKECSTCNGDRLRQESLHVLINQQNITALTRLSIQQAHQFFTQLQLTEKEYQIARLVLREIKSRLQFLIDVGLDYLTLHRAAATLSGGEAQRIRLATQIGSSLMGVLYILDEPSIGLHQRDNARLIATMEKMRDLGNTLIVVEHDEDTMRAADYLIDVGPGAGVHGGQIIAIGTPEEVMKHPKSLTGQYLSRRKEIPIPEQRRKPNGKWLEIVGAAENNLKNVHAKVPLGLFTCVTGVSGSGKSTLVNEILLKALSRHLYRSKVTPGKYRNIKGLEHIDKVIDINQAPIGRTPRSNPATYTGVFDDIRSVFASTPEAKVRGYQKGRFSFNVKGGRCEACRGDGIIKIEMHFLPDVYVPCEECNGKRYNRDTLQIKYKGKTIADVLDLTVEDALVFFEAIPRINRKLQTLVDVGLGYVKLGQPATTLSGGEAQRVKLASELYKRSTGRTLYILDEPTTGLHMEDVARLLKVLERLVESGESVLVIEHNLDVIKTADHVIDLGPEGGTGGGMIVAEGTPEQIIQVAESHTGHFLAPVLASNQPELVK</sequence>
<accession>A0A1M4XNY9</accession>
<dbReference type="PANTHER" id="PTHR43152:SF3">
    <property type="entry name" value="UVRABC SYSTEM PROTEIN A"/>
    <property type="match status" value="1"/>
</dbReference>
<evidence type="ECO:0000313" key="20">
    <source>
        <dbReference type="EMBL" id="SHE95314.1"/>
    </source>
</evidence>
<evidence type="ECO:0000256" key="3">
    <source>
        <dbReference type="ARBA" id="ARBA00022723"/>
    </source>
</evidence>
<dbReference type="GO" id="GO:0006289">
    <property type="term" value="P:nucleotide-excision repair"/>
    <property type="evidence" value="ECO:0007669"/>
    <property type="project" value="UniProtKB-UniRule"/>
</dbReference>
<dbReference type="EMBL" id="FQVL01000005">
    <property type="protein sequence ID" value="SHE95314.1"/>
    <property type="molecule type" value="Genomic_DNA"/>
</dbReference>
<keyword evidence="4 18" id="KW-0677">Repeat</keyword>
<comment type="subcellular location">
    <subcellularLocation>
        <location evidence="1 18">Cytoplasm</location>
    </subcellularLocation>
</comment>
<dbReference type="CDD" id="cd03271">
    <property type="entry name" value="ABC_UvrA_II"/>
    <property type="match status" value="1"/>
</dbReference>
<feature type="binding site" evidence="18">
    <location>
        <begin position="33"/>
        <end position="40"/>
    </location>
    <ligand>
        <name>ATP</name>
        <dbReference type="ChEBI" id="CHEBI:30616"/>
    </ligand>
</feature>
<comment type="subunit">
    <text evidence="18">Forms a heterotetramer with UvrB during the search for lesions.</text>
</comment>
<evidence type="ECO:0000256" key="7">
    <source>
        <dbReference type="ARBA" id="ARBA00022769"/>
    </source>
</evidence>
<feature type="domain" description="ABC transporter" evidence="19">
    <location>
        <begin position="597"/>
        <end position="934"/>
    </location>
</feature>
<keyword evidence="21" id="KW-1185">Reference proteome</keyword>
<comment type="function">
    <text evidence="18">The UvrABC repair system catalyzes the recognition and processing of DNA lesions. UvrA is an ATPase and a DNA-binding protein. A damage recognition complex composed of 2 UvrA and 2 UvrB subunits scans DNA for abnormalities. When the presence of a lesion has been verified by UvrB, the UvrA molecules dissociate.</text>
</comment>
<dbReference type="PROSITE" id="PS00211">
    <property type="entry name" value="ABC_TRANSPORTER_1"/>
    <property type="match status" value="2"/>
</dbReference>
<dbReference type="GO" id="GO:0003677">
    <property type="term" value="F:DNA binding"/>
    <property type="evidence" value="ECO:0007669"/>
    <property type="project" value="UniProtKB-UniRule"/>
</dbReference>
<dbReference type="FunFam" id="3.40.50.300:FF:000028">
    <property type="entry name" value="UvrABC system protein A"/>
    <property type="match status" value="1"/>
</dbReference>
<evidence type="ECO:0000256" key="1">
    <source>
        <dbReference type="ARBA" id="ARBA00004496"/>
    </source>
</evidence>
<evidence type="ECO:0000256" key="10">
    <source>
        <dbReference type="ARBA" id="ARBA00022840"/>
    </source>
</evidence>
<feature type="zinc finger region" description="C4-type" evidence="18">
    <location>
        <begin position="252"/>
        <end position="279"/>
    </location>
</feature>
<evidence type="ECO:0000256" key="8">
    <source>
        <dbReference type="ARBA" id="ARBA00022771"/>
    </source>
</evidence>
<dbReference type="FunFam" id="1.20.1580.10:FF:000002">
    <property type="entry name" value="UvrABC system protein A"/>
    <property type="match status" value="1"/>
</dbReference>
<dbReference type="GO" id="GO:0008270">
    <property type="term" value="F:zinc ion binding"/>
    <property type="evidence" value="ECO:0007669"/>
    <property type="project" value="UniProtKB-UniRule"/>
</dbReference>
<keyword evidence="11 18" id="KW-0267">Excision nuclease</keyword>
<evidence type="ECO:0000256" key="9">
    <source>
        <dbReference type="ARBA" id="ARBA00022833"/>
    </source>
</evidence>
<dbReference type="Pfam" id="PF17755">
    <property type="entry name" value="UvrA_DNA-bind"/>
    <property type="match status" value="1"/>
</dbReference>
<evidence type="ECO:0000256" key="12">
    <source>
        <dbReference type="ARBA" id="ARBA00023125"/>
    </source>
</evidence>
<dbReference type="OrthoDB" id="9809851at2"/>
<dbReference type="Gene3D" id="3.40.50.300">
    <property type="entry name" value="P-loop containing nucleotide triphosphate hydrolases"/>
    <property type="match status" value="3"/>
</dbReference>
<keyword evidence="2 18" id="KW-0963">Cytoplasm</keyword>
<gene>
    <name evidence="18" type="primary">uvrA</name>
    <name evidence="20" type="ORF">SAMN05444392_105105</name>
</gene>
<reference evidence="20 21" key="1">
    <citation type="submission" date="2016-11" db="EMBL/GenBank/DDBJ databases">
        <authorList>
            <person name="Jaros S."/>
            <person name="Januszkiewicz K."/>
            <person name="Wedrychowicz H."/>
        </authorList>
    </citation>
    <scope>NUCLEOTIDE SEQUENCE [LARGE SCALE GENOMIC DNA]</scope>
    <source>
        <strain evidence="20 21">DSM 44666</strain>
    </source>
</reference>
<dbReference type="GO" id="GO:0005524">
    <property type="term" value="F:ATP binding"/>
    <property type="evidence" value="ECO:0007669"/>
    <property type="project" value="UniProtKB-UniRule"/>
</dbReference>
<protein>
    <recommendedName>
        <fullName evidence="16 18">UvrABC system protein A</fullName>
        <shortName evidence="18">UvrA protein</shortName>
    </recommendedName>
    <alternativeName>
        <fullName evidence="17 18">Excinuclease ABC subunit A</fullName>
    </alternativeName>
</protein>
<dbReference type="GO" id="GO:0016887">
    <property type="term" value="F:ATP hydrolysis activity"/>
    <property type="evidence" value="ECO:0007669"/>
    <property type="project" value="InterPro"/>
</dbReference>
<dbReference type="HAMAP" id="MF_00205">
    <property type="entry name" value="UvrA"/>
    <property type="match status" value="1"/>
</dbReference>
<keyword evidence="5 18" id="KW-0547">Nucleotide-binding</keyword>
<evidence type="ECO:0000259" key="19">
    <source>
        <dbReference type="PROSITE" id="PS50893"/>
    </source>
</evidence>
<dbReference type="InterPro" id="IPR041102">
    <property type="entry name" value="UvrA_inter"/>
</dbReference>
<keyword evidence="12 18" id="KW-0238">DNA-binding</keyword>
<dbReference type="Gene3D" id="1.20.1580.10">
    <property type="entry name" value="ABC transporter ATPase like domain"/>
    <property type="match status" value="3"/>
</dbReference>
<dbReference type="GO" id="GO:0009380">
    <property type="term" value="C:excinuclease repair complex"/>
    <property type="evidence" value="ECO:0007669"/>
    <property type="project" value="InterPro"/>
</dbReference>
<evidence type="ECO:0000256" key="6">
    <source>
        <dbReference type="ARBA" id="ARBA00022763"/>
    </source>
</evidence>
<evidence type="ECO:0000256" key="2">
    <source>
        <dbReference type="ARBA" id="ARBA00022490"/>
    </source>
</evidence>
<dbReference type="Gene3D" id="3.30.190.20">
    <property type="match status" value="1"/>
</dbReference>
<keyword evidence="6 18" id="KW-0227">DNA damage</keyword>
<dbReference type="NCBIfam" id="TIGR00630">
    <property type="entry name" value="uvra"/>
    <property type="match status" value="1"/>
</dbReference>
<evidence type="ECO:0000256" key="11">
    <source>
        <dbReference type="ARBA" id="ARBA00022881"/>
    </source>
</evidence>
<dbReference type="GO" id="GO:0009432">
    <property type="term" value="P:SOS response"/>
    <property type="evidence" value="ECO:0007669"/>
    <property type="project" value="UniProtKB-UniRule"/>
</dbReference>
<dbReference type="CDD" id="cd03270">
    <property type="entry name" value="ABC_UvrA_I"/>
    <property type="match status" value="1"/>
</dbReference>
<evidence type="ECO:0000256" key="4">
    <source>
        <dbReference type="ARBA" id="ARBA00022737"/>
    </source>
</evidence>
<evidence type="ECO:0000256" key="5">
    <source>
        <dbReference type="ARBA" id="ARBA00022741"/>
    </source>
</evidence>
<evidence type="ECO:0000256" key="16">
    <source>
        <dbReference type="ARBA" id="ARBA00039316"/>
    </source>
</evidence>
<dbReference type="RefSeq" id="WP_073154724.1">
    <property type="nucleotide sequence ID" value="NZ_FQVL01000005.1"/>
</dbReference>
<evidence type="ECO:0000256" key="17">
    <source>
        <dbReference type="ARBA" id="ARBA00042156"/>
    </source>
</evidence>
<comment type="similarity">
    <text evidence="15 18">Belongs to the ABC transporter superfamily. UvrA family.</text>
</comment>
<dbReference type="NCBIfam" id="NF001503">
    <property type="entry name" value="PRK00349.1"/>
    <property type="match status" value="1"/>
</dbReference>
<dbReference type="PANTHER" id="PTHR43152">
    <property type="entry name" value="UVRABC SYSTEM PROTEIN A"/>
    <property type="match status" value="1"/>
</dbReference>
<keyword evidence="8 18" id="KW-0863">Zinc-finger</keyword>
<dbReference type="GO" id="GO:0005737">
    <property type="term" value="C:cytoplasm"/>
    <property type="evidence" value="ECO:0007669"/>
    <property type="project" value="UniProtKB-SubCell"/>
</dbReference>